<dbReference type="SUPFAM" id="SSF54060">
    <property type="entry name" value="His-Me finger endonucleases"/>
    <property type="match status" value="2"/>
</dbReference>
<evidence type="ECO:0000256" key="3">
    <source>
        <dbReference type="ARBA" id="ARBA00022722"/>
    </source>
</evidence>
<dbReference type="EMBL" id="CP022202">
    <property type="protein sequence ID" value="AXA61024.1"/>
    <property type="molecule type" value="Genomic_DNA"/>
</dbReference>
<dbReference type="Proteomes" id="UP000251666">
    <property type="component" value="Chromosome"/>
</dbReference>
<dbReference type="InterPro" id="IPR036302">
    <property type="entry name" value="Pyosin/cloacin_T_dom_sf"/>
</dbReference>
<dbReference type="SUPFAM" id="SSF69369">
    <property type="entry name" value="Cloacin translocation domain"/>
    <property type="match status" value="1"/>
</dbReference>
<feature type="domain" description="Pyosin/cloacin translocation" evidence="9">
    <location>
        <begin position="383"/>
        <end position="499"/>
    </location>
</feature>
<dbReference type="KEGG" id="pthv:CE140_02335"/>
<feature type="compositionally biased region" description="Basic residues" evidence="8">
    <location>
        <begin position="44"/>
        <end position="55"/>
    </location>
</feature>
<evidence type="ECO:0000256" key="1">
    <source>
        <dbReference type="ARBA" id="ARBA00006811"/>
    </source>
</evidence>
<keyword evidence="6" id="KW-0044">Antibiotic</keyword>
<evidence type="ECO:0000256" key="8">
    <source>
        <dbReference type="SAM" id="MobiDB-lite"/>
    </source>
</evidence>
<evidence type="ECO:0000313" key="10">
    <source>
        <dbReference type="EMBL" id="AXA61024.1"/>
    </source>
</evidence>
<dbReference type="GO" id="GO:0016787">
    <property type="term" value="F:hydrolase activity"/>
    <property type="evidence" value="ECO:0007669"/>
    <property type="project" value="UniProtKB-KW"/>
</dbReference>
<dbReference type="AlphaFoldDB" id="A0A2Z4Z5V8"/>
<dbReference type="GO" id="GO:0042742">
    <property type="term" value="P:defense response to bacterium"/>
    <property type="evidence" value="ECO:0007669"/>
    <property type="project" value="UniProtKB-KW"/>
</dbReference>
<keyword evidence="7" id="KW-0078">Bacteriocin</keyword>
<proteinExistence type="inferred from homology"/>
<evidence type="ECO:0000256" key="6">
    <source>
        <dbReference type="ARBA" id="ARBA00023022"/>
    </source>
</evidence>
<feature type="region of interest" description="Disordered" evidence="8">
    <location>
        <begin position="19"/>
        <end position="63"/>
    </location>
</feature>
<evidence type="ECO:0000256" key="4">
    <source>
        <dbReference type="ARBA" id="ARBA00022759"/>
    </source>
</evidence>
<dbReference type="InterPro" id="IPR044925">
    <property type="entry name" value="His-Me_finger_sf"/>
</dbReference>
<evidence type="ECO:0000256" key="7">
    <source>
        <dbReference type="ARBA" id="ARBA00023048"/>
    </source>
</evidence>
<gene>
    <name evidence="10" type="ORF">CEQ51_13410</name>
</gene>
<protein>
    <recommendedName>
        <fullName evidence="9">Pyosin/cloacin translocation domain-containing protein</fullName>
    </recommendedName>
</protein>
<keyword evidence="4" id="KW-0255">Endonuclease</keyword>
<evidence type="ECO:0000259" key="9">
    <source>
        <dbReference type="Pfam" id="PF06958"/>
    </source>
</evidence>
<evidence type="ECO:0000256" key="2">
    <source>
        <dbReference type="ARBA" id="ARBA00022529"/>
    </source>
</evidence>
<evidence type="ECO:0000256" key="5">
    <source>
        <dbReference type="ARBA" id="ARBA00022801"/>
    </source>
</evidence>
<dbReference type="RefSeq" id="WP_208666296.1">
    <property type="nucleotide sequence ID" value="NZ_CP022201.1"/>
</dbReference>
<dbReference type="GO" id="GO:0031640">
    <property type="term" value="P:killing of cells of another organism"/>
    <property type="evidence" value="ECO:0007669"/>
    <property type="project" value="UniProtKB-KW"/>
</dbReference>
<dbReference type="Gene3D" id="3.90.540.10">
    <property type="entry name" value="Colicin/pyocin, DNase domain"/>
    <property type="match status" value="2"/>
</dbReference>
<keyword evidence="3" id="KW-0540">Nuclease</keyword>
<dbReference type="Pfam" id="PF21431">
    <property type="entry name" value="Col-Pyo_DNase"/>
    <property type="match status" value="2"/>
</dbReference>
<reference evidence="11" key="1">
    <citation type="journal article" date="2021" name="Front. Microbiol.">
        <title>Genomic Analysis of the 1-Aminocyclopropane-1-Carboxylate Deaminase-Producing Pseudomonas thivervalensis SC5 Reveals Its Multifaceted Roles in Soil and in Beneficial Interactions With Plants.</title>
        <authorList>
            <person name="Nascimento F.X."/>
            <person name="Uron P."/>
            <person name="Glick B.R."/>
            <person name="Giachini A."/>
            <person name="Rossi M.J."/>
        </authorList>
    </citation>
    <scope>NUCLEOTIDE SEQUENCE [LARGE SCALE GENOMIC DNA]</scope>
    <source>
        <strain evidence="11">PLM3</strain>
    </source>
</reference>
<comment type="similarity">
    <text evidence="1">Belongs to the colicin/pyosin nuclease family.</text>
</comment>
<organism evidence="10 11">
    <name type="scientific">Pseudomonas thivervalensis</name>
    <dbReference type="NCBI Taxonomy" id="86265"/>
    <lineage>
        <taxon>Bacteria</taxon>
        <taxon>Pseudomonadati</taxon>
        <taxon>Pseudomonadota</taxon>
        <taxon>Gammaproteobacteria</taxon>
        <taxon>Pseudomonadales</taxon>
        <taxon>Pseudomonadaceae</taxon>
        <taxon>Pseudomonas</taxon>
    </lineage>
</organism>
<keyword evidence="11" id="KW-1185">Reference proteome</keyword>
<keyword evidence="5" id="KW-0378">Hydrolase</keyword>
<dbReference type="Pfam" id="PF06958">
    <property type="entry name" value="Pyocin_S"/>
    <property type="match status" value="1"/>
</dbReference>
<dbReference type="GO" id="GO:0004519">
    <property type="term" value="F:endonuclease activity"/>
    <property type="evidence" value="ECO:0007669"/>
    <property type="project" value="UniProtKB-KW"/>
</dbReference>
<name>A0A2Z4Z5V8_9PSED</name>
<evidence type="ECO:0000313" key="11">
    <source>
        <dbReference type="Proteomes" id="UP000251666"/>
    </source>
</evidence>
<dbReference type="InterPro" id="IPR016128">
    <property type="entry name" value="Pyosin/cloacin_T_dom"/>
</dbReference>
<feature type="compositionally biased region" description="Gly residues" evidence="8">
    <location>
        <begin position="22"/>
        <end position="42"/>
    </location>
</feature>
<accession>A0A2Z4Z5V8</accession>
<keyword evidence="2" id="KW-0929">Antimicrobial</keyword>
<sequence length="862" mass="93396">MAKQTLNDGSDGTVVIRPGPTASGGGFQIGSGGFSGGFGGSGSRRSRRRRKARARARYEQLKAQQEAQAKVDAEKAQAAAMAQEQARAQARQQALATMVQRHTSTRAEVDRSFAGKKQQLDASLQKEISAAKRPPVSNSTERWQLYLITKEKSEIDGLIARKTTELNAKSIAARVFDGQDPLTRSANDYRTRLDQFGTALEDGHRLWEQAYTAAQEARLLSEQIKALSEKSNALARRHAEQTVAWREREAGWERQRQYAEQRAARIRFKQQVDENVRLERLRQVHTVSVPASSLIAGGMVLSQGTVFVPRQDTAVLDKAVQSAVEMLGELKSIALKGPGLFIALAIHTTPLGNGELTVEQRRRLFQGVGVPAQALGLADEQRLRSVADAGGSVEMPHRLKPETVSEGTTIHVANTGGAISAQVPVINAVLDPLTGLYNAEVPGVVTRQLQFATDAVPHTAPTSPPALMLMAPHVETLPAGVDLRIQDCIVCVPGLPPTYFSFDLPPLGSGIVTGAGKPAANDWWSTASQPQGAAIPEQVGHQMRAQTIKSFSAFDQALWRTLAEHPALSVSGNADEINQKRIERGFAPYAPKSTWVGERREFELRYQNRAELGENPFNLDRISITTPNSLLGRPGIVPAVIPWPAPPIGNGTRTPLVPPGIEQLGPTTSPIAPPLSSVYPGNPVIPVLPENETFPAVDEGQAGASIPGYPGDMELPSPDALFYDRRDDRGVALGFGQPVSGIWLGEAARTTGAPIPNWIADQLRGREFANFHRFREAFWMAVAADAELSRQFNNSNLVKMRNGVAPRSVASDAAGGRRSFELHHHIRVTDGGDVYGMDNLSVVTPRGHIEIHGAKKNDQSEK</sequence>
<dbReference type="InterPro" id="IPR037146">
    <property type="entry name" value="Colicin/pyocin_DNase_dom_sf"/>
</dbReference>